<comment type="caution">
    <text evidence="1">The sequence shown here is derived from an EMBL/GenBank/DDBJ whole genome shotgun (WGS) entry which is preliminary data.</text>
</comment>
<evidence type="ECO:0000313" key="2">
    <source>
        <dbReference type="Proteomes" id="UP000004095"/>
    </source>
</evidence>
<name>A1ZWT0_MICM2</name>
<protein>
    <submittedName>
        <fullName evidence="1">Uncharacterized protein</fullName>
    </submittedName>
</protein>
<organism evidence="1 2">
    <name type="scientific">Microscilla marina ATCC 23134</name>
    <dbReference type="NCBI Taxonomy" id="313606"/>
    <lineage>
        <taxon>Bacteria</taxon>
        <taxon>Pseudomonadati</taxon>
        <taxon>Bacteroidota</taxon>
        <taxon>Cytophagia</taxon>
        <taxon>Cytophagales</taxon>
        <taxon>Microscillaceae</taxon>
        <taxon>Microscilla</taxon>
    </lineage>
</organism>
<dbReference type="Proteomes" id="UP000004095">
    <property type="component" value="Unassembled WGS sequence"/>
</dbReference>
<evidence type="ECO:0000313" key="1">
    <source>
        <dbReference type="EMBL" id="EAY25212.1"/>
    </source>
</evidence>
<sequence length="283" mass="32781">MCSSLRKNLWTKVFGPKVECTEYHDKRRRIKTKVWNQNYVLYSSIGISVRAQKRRARVWWANKVDELELGIHQASFRYPKLKVQWPDFSTNYFYTDRNGNMVNQWGQAVGNPLGHPQSIFDAFPIKDKDREFFTIYTSLPIVKSLFKNGKLIEVKGKDINKLIKSQVVSNVKRFWKKAEKELEGKPVMVAELPGTYNEKDLTVTYIDWSSNKTNENAIRKIFDWNTAQIGFKKNLGDGKAVGFNNFKLKKTAQSYKELLLTGYGAGRRGGTWKGGQVVFTDER</sequence>
<proteinExistence type="predicted"/>
<dbReference type="AlphaFoldDB" id="A1ZWT0"/>
<accession>A1ZWT0</accession>
<dbReference type="EMBL" id="AAWS01000053">
    <property type="protein sequence ID" value="EAY25212.1"/>
    <property type="molecule type" value="Genomic_DNA"/>
</dbReference>
<gene>
    <name evidence="1" type="ORF">M23134_06808</name>
</gene>
<reference evidence="1 2" key="1">
    <citation type="submission" date="2007-01" db="EMBL/GenBank/DDBJ databases">
        <authorList>
            <person name="Haygood M."/>
            <person name="Podell S."/>
            <person name="Anderson C."/>
            <person name="Hopkinson B."/>
            <person name="Roe K."/>
            <person name="Barbeau K."/>
            <person name="Gaasterland T."/>
            <person name="Ferriera S."/>
            <person name="Johnson J."/>
            <person name="Kravitz S."/>
            <person name="Beeson K."/>
            <person name="Sutton G."/>
            <person name="Rogers Y.-H."/>
            <person name="Friedman R."/>
            <person name="Frazier M."/>
            <person name="Venter J.C."/>
        </authorList>
    </citation>
    <scope>NUCLEOTIDE SEQUENCE [LARGE SCALE GENOMIC DNA]</scope>
    <source>
        <strain evidence="1 2">ATCC 23134</strain>
    </source>
</reference>
<keyword evidence="2" id="KW-1185">Reference proteome</keyword>